<evidence type="ECO:0000256" key="2">
    <source>
        <dbReference type="ARBA" id="ARBA00010231"/>
    </source>
</evidence>
<dbReference type="InterPro" id="IPR005843">
    <property type="entry name" value="A-D-PHexomutase_C"/>
</dbReference>
<dbReference type="Pfam" id="PF00408">
    <property type="entry name" value="PGM_PMM_IV"/>
    <property type="match status" value="1"/>
</dbReference>
<keyword evidence="6" id="KW-0413">Isomerase</keyword>
<dbReference type="RefSeq" id="WP_237377283.1">
    <property type="nucleotide sequence ID" value="NZ_CP071793.1"/>
</dbReference>
<dbReference type="InterPro" id="IPR005846">
    <property type="entry name" value="A-D-PHexomutase_a/b/a-III"/>
</dbReference>
<dbReference type="Gene3D" id="3.40.120.10">
    <property type="entry name" value="Alpha-D-Glucose-1,6-Bisphosphate, subunit A, domain 3"/>
    <property type="match status" value="3"/>
</dbReference>
<feature type="domain" description="Alpha-D-phosphohexomutase C-terminal" evidence="7">
    <location>
        <begin position="367"/>
        <end position="436"/>
    </location>
</feature>
<name>A0A8A4TLY5_SULCO</name>
<reference evidence="11" key="1">
    <citation type="submission" date="2021-03" db="EMBL/GenBank/DDBJ databases">
        <title>Acanthopleuribacteraceae sp. M133.</title>
        <authorList>
            <person name="Wang G."/>
        </authorList>
    </citation>
    <scope>NUCLEOTIDE SEQUENCE</scope>
    <source>
        <strain evidence="11">M133</strain>
    </source>
</reference>
<evidence type="ECO:0000259" key="7">
    <source>
        <dbReference type="Pfam" id="PF00408"/>
    </source>
</evidence>
<dbReference type="GO" id="GO:0005975">
    <property type="term" value="P:carbohydrate metabolic process"/>
    <property type="evidence" value="ECO:0007669"/>
    <property type="project" value="InterPro"/>
</dbReference>
<dbReference type="CDD" id="cd03089">
    <property type="entry name" value="PMM_PGM"/>
    <property type="match status" value="1"/>
</dbReference>
<dbReference type="EMBL" id="CP071793">
    <property type="protein sequence ID" value="QTD47615.1"/>
    <property type="molecule type" value="Genomic_DNA"/>
</dbReference>
<gene>
    <name evidence="11" type="ORF">J3U87_18645</name>
</gene>
<dbReference type="PANTHER" id="PTHR43771">
    <property type="entry name" value="PHOSPHOMANNOMUTASE"/>
    <property type="match status" value="1"/>
</dbReference>
<dbReference type="InterPro" id="IPR016055">
    <property type="entry name" value="A-D-PHexomutase_a/b/a-I/II/III"/>
</dbReference>
<dbReference type="GO" id="GO:0046872">
    <property type="term" value="F:metal ion binding"/>
    <property type="evidence" value="ECO:0007669"/>
    <property type="project" value="UniProtKB-KW"/>
</dbReference>
<evidence type="ECO:0000259" key="10">
    <source>
        <dbReference type="Pfam" id="PF02880"/>
    </source>
</evidence>
<dbReference type="InterPro" id="IPR005844">
    <property type="entry name" value="A-D-PHexomutase_a/b/a-I"/>
</dbReference>
<feature type="domain" description="Alpha-D-phosphohexomutase alpha/beta/alpha" evidence="8">
    <location>
        <begin position="4"/>
        <end position="132"/>
    </location>
</feature>
<evidence type="ECO:0000313" key="11">
    <source>
        <dbReference type="EMBL" id="QTD47615.1"/>
    </source>
</evidence>
<dbReference type="InterPro" id="IPR036900">
    <property type="entry name" value="A-D-PHexomutase_C_sf"/>
</dbReference>
<keyword evidence="3" id="KW-0597">Phosphoprotein</keyword>
<evidence type="ECO:0000256" key="6">
    <source>
        <dbReference type="ARBA" id="ARBA00023235"/>
    </source>
</evidence>
<dbReference type="InterPro" id="IPR005841">
    <property type="entry name" value="Alpha-D-phosphohexomutase_SF"/>
</dbReference>
<dbReference type="Pfam" id="PF02879">
    <property type="entry name" value="PGM_PMM_II"/>
    <property type="match status" value="1"/>
</dbReference>
<evidence type="ECO:0000256" key="3">
    <source>
        <dbReference type="ARBA" id="ARBA00022553"/>
    </source>
</evidence>
<feature type="domain" description="Alpha-D-phosphohexomutase alpha/beta/alpha" evidence="9">
    <location>
        <begin position="152"/>
        <end position="248"/>
    </location>
</feature>
<protein>
    <submittedName>
        <fullName evidence="11">Phosphomannomutase/phosphoglucomutase</fullName>
    </submittedName>
</protein>
<proteinExistence type="inferred from homology"/>
<dbReference type="SUPFAM" id="SSF55957">
    <property type="entry name" value="Phosphoglucomutase, C-terminal domain"/>
    <property type="match status" value="1"/>
</dbReference>
<evidence type="ECO:0000313" key="12">
    <source>
        <dbReference type="Proteomes" id="UP000663929"/>
    </source>
</evidence>
<evidence type="ECO:0000256" key="1">
    <source>
        <dbReference type="ARBA" id="ARBA00001946"/>
    </source>
</evidence>
<accession>A0A8A4TLY5</accession>
<keyword evidence="4" id="KW-0479">Metal-binding</keyword>
<feature type="domain" description="Alpha-D-phosphohexomutase alpha/beta/alpha" evidence="10">
    <location>
        <begin position="254"/>
        <end position="362"/>
    </location>
</feature>
<organism evidence="11 12">
    <name type="scientific">Sulfidibacter corallicola</name>
    <dbReference type="NCBI Taxonomy" id="2818388"/>
    <lineage>
        <taxon>Bacteria</taxon>
        <taxon>Pseudomonadati</taxon>
        <taxon>Acidobacteriota</taxon>
        <taxon>Holophagae</taxon>
        <taxon>Acanthopleuribacterales</taxon>
        <taxon>Acanthopleuribacteraceae</taxon>
        <taxon>Sulfidibacter</taxon>
    </lineage>
</organism>
<dbReference type="SUPFAM" id="SSF53738">
    <property type="entry name" value="Phosphoglucomutase, first 3 domains"/>
    <property type="match status" value="3"/>
</dbReference>
<comment type="similarity">
    <text evidence="2">Belongs to the phosphohexose mutase family.</text>
</comment>
<keyword evidence="5" id="KW-0460">Magnesium</keyword>
<evidence type="ECO:0000256" key="5">
    <source>
        <dbReference type="ARBA" id="ARBA00022842"/>
    </source>
</evidence>
<dbReference type="PANTHER" id="PTHR43771:SF1">
    <property type="entry name" value="PHOSPHOMANNOMUTASE"/>
    <property type="match status" value="1"/>
</dbReference>
<sequence length="452" mass="49389">MAGIFKAYDIRGVYGDALNKDMGYQIGLAYSNLIGAGKTIVCGRDGRPHSEELQAAFIDGARDGGTHVVNMGLCTTPTSYFACSRGGFDGAAMITASHNPGQYNGIKFCREDAIPIGYAEGIDRMEAAIQQDSLHKNEARGSLSEKDFKDDYIAFLADSSASRHPFKFAVDCGNGMGGFLIRDFLKAVDQDAVALYWDLDFTFPNHLANPLDFETLAKLRETVSSQGLDFGVAFDGDADRCFFVDDQGEVVPADILTTLIAVDMLKKKGPGAIIYDIRSSKVVAEQIKANGGTPVLCRVGHSFMKAKLREMDGPFGGELAGHFYFKDFFFADSAFYTMTTVMNILEEAGKPLSELIAPFKTYVPSGEINFKTTEADRLIEEAPVKFPGGDVNTIDGIRIDFPDWWFCLRKSNTEPLLRLVVEGDNADVLNRQVESIKEWLIGSGAEVQVGGH</sequence>
<evidence type="ECO:0000256" key="4">
    <source>
        <dbReference type="ARBA" id="ARBA00022723"/>
    </source>
</evidence>
<dbReference type="InterPro" id="IPR005845">
    <property type="entry name" value="A-D-PHexomutase_a/b/a-II"/>
</dbReference>
<dbReference type="PRINTS" id="PR00509">
    <property type="entry name" value="PGMPMM"/>
</dbReference>
<dbReference type="Proteomes" id="UP000663929">
    <property type="component" value="Chromosome"/>
</dbReference>
<dbReference type="AlphaFoldDB" id="A0A8A4TLY5"/>
<dbReference type="GO" id="GO:0016868">
    <property type="term" value="F:intramolecular phosphotransferase activity"/>
    <property type="evidence" value="ECO:0007669"/>
    <property type="project" value="InterPro"/>
</dbReference>
<dbReference type="Pfam" id="PF02880">
    <property type="entry name" value="PGM_PMM_III"/>
    <property type="match status" value="1"/>
</dbReference>
<comment type="cofactor">
    <cofactor evidence="1">
        <name>Mg(2+)</name>
        <dbReference type="ChEBI" id="CHEBI:18420"/>
    </cofactor>
</comment>
<evidence type="ECO:0000259" key="9">
    <source>
        <dbReference type="Pfam" id="PF02879"/>
    </source>
</evidence>
<dbReference type="KEGG" id="scor:J3U87_18645"/>
<dbReference type="Pfam" id="PF02878">
    <property type="entry name" value="PGM_PMM_I"/>
    <property type="match status" value="1"/>
</dbReference>
<evidence type="ECO:0000259" key="8">
    <source>
        <dbReference type="Pfam" id="PF02878"/>
    </source>
</evidence>
<keyword evidence="12" id="KW-1185">Reference proteome</keyword>
<dbReference type="Gene3D" id="3.30.310.50">
    <property type="entry name" value="Alpha-D-phosphohexomutase, C-terminal domain"/>
    <property type="match status" value="1"/>
</dbReference>